<evidence type="ECO:0000259" key="4">
    <source>
        <dbReference type="PROSITE" id="PS01124"/>
    </source>
</evidence>
<dbReference type="Proteomes" id="UP000273982">
    <property type="component" value="Chromosome"/>
</dbReference>
<dbReference type="SUPFAM" id="SSF51182">
    <property type="entry name" value="RmlC-like cupins"/>
    <property type="match status" value="1"/>
</dbReference>
<dbReference type="InterPro" id="IPR035418">
    <property type="entry name" value="AraC-bd_2"/>
</dbReference>
<dbReference type="Gene3D" id="1.10.10.60">
    <property type="entry name" value="Homeodomain-like"/>
    <property type="match status" value="1"/>
</dbReference>
<feature type="domain" description="HTH araC/xylS-type" evidence="4">
    <location>
        <begin position="213"/>
        <end position="312"/>
    </location>
</feature>
<keyword evidence="1" id="KW-0805">Transcription regulation</keyword>
<dbReference type="InterPro" id="IPR018060">
    <property type="entry name" value="HTH_AraC"/>
</dbReference>
<keyword evidence="3" id="KW-0804">Transcription</keyword>
<gene>
    <name evidence="5" type="ORF">EHO51_05220</name>
</gene>
<proteinExistence type="predicted"/>
<organism evidence="5 6">
    <name type="scientific">Methylocystis rosea</name>
    <dbReference type="NCBI Taxonomy" id="173366"/>
    <lineage>
        <taxon>Bacteria</taxon>
        <taxon>Pseudomonadati</taxon>
        <taxon>Pseudomonadota</taxon>
        <taxon>Alphaproteobacteria</taxon>
        <taxon>Hyphomicrobiales</taxon>
        <taxon>Methylocystaceae</taxon>
        <taxon>Methylocystis</taxon>
    </lineage>
</organism>
<name>A0A3G8M2P5_9HYPH</name>
<evidence type="ECO:0000256" key="2">
    <source>
        <dbReference type="ARBA" id="ARBA00023125"/>
    </source>
</evidence>
<sequence length="314" mass="35234">MTKAQILSTEHAPPNRRRDWLCEVIGREYARVDVRPLPAQRLFNEMTIYAGKDVRLSSIRSNAILIEKPNLPSLPDSHDVYLAAVLLSGEYFLEQDGRQVSLKPGDMTVYDATRPHKIYCPGKFSKLIVSLPRATTRAFSPEVDRCAALRVAGAAGVGAMAVSYIRSFAAHAGELTGESFDSMASHCADLIALSLLEPSEHHRIDRGRQATLRRVKRFIESRLGDPRLDPAMAAQTLGLSSRYLNSLFEAEGLSLMRYVWTRRLENCRRDLCADVYAPIGEIAYRWGFSDLSHFSRAFRRRFGQSAREMRAGGN</sequence>
<dbReference type="PROSITE" id="PS01124">
    <property type="entry name" value="HTH_ARAC_FAMILY_2"/>
    <property type="match status" value="1"/>
</dbReference>
<keyword evidence="2" id="KW-0238">DNA-binding</keyword>
<dbReference type="PANTHER" id="PTHR46796">
    <property type="entry name" value="HTH-TYPE TRANSCRIPTIONAL ACTIVATOR RHAS-RELATED"/>
    <property type="match status" value="1"/>
</dbReference>
<dbReference type="Pfam" id="PF12833">
    <property type="entry name" value="HTH_18"/>
    <property type="match status" value="1"/>
</dbReference>
<dbReference type="PRINTS" id="PR00032">
    <property type="entry name" value="HTHARAC"/>
</dbReference>
<dbReference type="InterPro" id="IPR020449">
    <property type="entry name" value="Tscrpt_reg_AraC-type_HTH"/>
</dbReference>
<dbReference type="EMBL" id="CP034086">
    <property type="protein sequence ID" value="AZG76181.1"/>
    <property type="molecule type" value="Genomic_DNA"/>
</dbReference>
<dbReference type="SMART" id="SM00342">
    <property type="entry name" value="HTH_ARAC"/>
    <property type="match status" value="1"/>
</dbReference>
<dbReference type="Pfam" id="PF14525">
    <property type="entry name" value="AraC_binding_2"/>
    <property type="match status" value="1"/>
</dbReference>
<dbReference type="RefSeq" id="WP_124738005.1">
    <property type="nucleotide sequence ID" value="NZ_CP034086.1"/>
</dbReference>
<accession>A0A3G8M2P5</accession>
<protein>
    <submittedName>
        <fullName evidence="5">Helix-turn-helix domain-containing protein</fullName>
    </submittedName>
</protein>
<dbReference type="SUPFAM" id="SSF46689">
    <property type="entry name" value="Homeodomain-like"/>
    <property type="match status" value="1"/>
</dbReference>
<evidence type="ECO:0000256" key="3">
    <source>
        <dbReference type="ARBA" id="ARBA00023163"/>
    </source>
</evidence>
<dbReference type="InterPro" id="IPR011051">
    <property type="entry name" value="RmlC_Cupin_sf"/>
</dbReference>
<reference evidence="5 6" key="1">
    <citation type="submission" date="2018-11" db="EMBL/GenBank/DDBJ databases">
        <title>Genome squencing of methanotrophic bacteria isolated from alkaline groundwater in Korea.</title>
        <authorList>
            <person name="Nguyen L.N."/>
        </authorList>
    </citation>
    <scope>NUCLEOTIDE SEQUENCE [LARGE SCALE GENOMIC DNA]</scope>
    <source>
        <strain evidence="5 6">GW6</strain>
    </source>
</reference>
<dbReference type="PANTHER" id="PTHR46796:SF6">
    <property type="entry name" value="ARAC SUBFAMILY"/>
    <property type="match status" value="1"/>
</dbReference>
<dbReference type="GO" id="GO:0043565">
    <property type="term" value="F:sequence-specific DNA binding"/>
    <property type="evidence" value="ECO:0007669"/>
    <property type="project" value="InterPro"/>
</dbReference>
<evidence type="ECO:0000313" key="5">
    <source>
        <dbReference type="EMBL" id="AZG76181.1"/>
    </source>
</evidence>
<dbReference type="KEGG" id="mros:EHO51_05220"/>
<dbReference type="InterPro" id="IPR050204">
    <property type="entry name" value="AraC_XylS_family_regulators"/>
</dbReference>
<dbReference type="GO" id="GO:0003700">
    <property type="term" value="F:DNA-binding transcription factor activity"/>
    <property type="evidence" value="ECO:0007669"/>
    <property type="project" value="InterPro"/>
</dbReference>
<evidence type="ECO:0000313" key="6">
    <source>
        <dbReference type="Proteomes" id="UP000273982"/>
    </source>
</evidence>
<dbReference type="AlphaFoldDB" id="A0A3G8M2P5"/>
<dbReference type="InterPro" id="IPR009057">
    <property type="entry name" value="Homeodomain-like_sf"/>
</dbReference>
<evidence type="ECO:0000256" key="1">
    <source>
        <dbReference type="ARBA" id="ARBA00023015"/>
    </source>
</evidence>